<dbReference type="Proteomes" id="UP000431485">
    <property type="component" value="Unassembled WGS sequence"/>
</dbReference>
<dbReference type="AlphaFoldDB" id="A0A7X2UY24"/>
<evidence type="ECO:0000313" key="2">
    <source>
        <dbReference type="EMBL" id="MTD18630.1"/>
    </source>
</evidence>
<evidence type="ECO:0000313" key="3">
    <source>
        <dbReference type="Proteomes" id="UP000431485"/>
    </source>
</evidence>
<feature type="compositionally biased region" description="Polar residues" evidence="1">
    <location>
        <begin position="38"/>
        <end position="48"/>
    </location>
</feature>
<evidence type="ECO:0000256" key="1">
    <source>
        <dbReference type="SAM" id="MobiDB-lite"/>
    </source>
</evidence>
<sequence>MFPPLLPQTIVSTPGMENGLGQVSMSDKPSNDDDNFEKNSQFNDNGKITSTHTYDKSYFNQNSEFNDHTVYF</sequence>
<keyword evidence="3" id="KW-1185">Reference proteome</keyword>
<dbReference type="EMBL" id="WLYI01000005">
    <property type="protein sequence ID" value="MTD18630.1"/>
    <property type="molecule type" value="Genomic_DNA"/>
</dbReference>
<proteinExistence type="predicted"/>
<dbReference type="RefSeq" id="WP_154742369.1">
    <property type="nucleotide sequence ID" value="NZ_JBHSTG010000048.1"/>
</dbReference>
<accession>A0A7X2UY24</accession>
<reference evidence="2 3" key="1">
    <citation type="submission" date="2019-11" db="EMBL/GenBank/DDBJ databases">
        <title>Pseudmonas karstica sp. nov. and Pseudomonas spelaei sp. nov. from caves.</title>
        <authorList>
            <person name="Zeman M."/>
        </authorList>
    </citation>
    <scope>NUCLEOTIDE SEQUENCE [LARGE SCALE GENOMIC DNA]</scope>
    <source>
        <strain evidence="2 3">CCM 7891</strain>
    </source>
</reference>
<organism evidence="2 3">
    <name type="scientific">Pseudomonas karstica</name>
    <dbReference type="NCBI Taxonomy" id="1055468"/>
    <lineage>
        <taxon>Bacteria</taxon>
        <taxon>Pseudomonadati</taxon>
        <taxon>Pseudomonadota</taxon>
        <taxon>Gammaproteobacteria</taxon>
        <taxon>Pseudomonadales</taxon>
        <taxon>Pseudomonadaceae</taxon>
        <taxon>Pseudomonas</taxon>
    </lineage>
</organism>
<comment type="caution">
    <text evidence="2">The sequence shown here is derived from an EMBL/GenBank/DDBJ whole genome shotgun (WGS) entry which is preliminary data.</text>
</comment>
<protein>
    <submittedName>
        <fullName evidence="2">Uncharacterized protein</fullName>
    </submittedName>
</protein>
<name>A0A7X2UY24_9PSED</name>
<gene>
    <name evidence="2" type="ORF">GIR22_05625</name>
</gene>
<feature type="region of interest" description="Disordered" evidence="1">
    <location>
        <begin position="1"/>
        <end position="48"/>
    </location>
</feature>